<gene>
    <name evidence="9" type="ORF">QTN89_27075</name>
</gene>
<evidence type="ECO:0000256" key="3">
    <source>
        <dbReference type="ARBA" id="ARBA00022723"/>
    </source>
</evidence>
<protein>
    <submittedName>
        <fullName evidence="9">CoA pyrophosphatase</fullName>
        <ecNumber evidence="9">3.6.1.55</ecNumber>
    </submittedName>
</protein>
<keyword evidence="4 9" id="KW-0378">Hydrolase</keyword>
<dbReference type="CDD" id="cd03426">
    <property type="entry name" value="NUDIX_CoAse_Nudt7"/>
    <property type="match status" value="1"/>
</dbReference>
<evidence type="ECO:0000313" key="9">
    <source>
        <dbReference type="EMBL" id="MDM4019147.1"/>
    </source>
</evidence>
<organism evidence="9 10">
    <name type="scientific">Roseiconus lacunae</name>
    <dbReference type="NCBI Taxonomy" id="2605694"/>
    <lineage>
        <taxon>Bacteria</taxon>
        <taxon>Pseudomonadati</taxon>
        <taxon>Planctomycetota</taxon>
        <taxon>Planctomycetia</taxon>
        <taxon>Pirellulales</taxon>
        <taxon>Pirellulaceae</taxon>
        <taxon>Roseiconus</taxon>
    </lineage>
</organism>
<dbReference type="PROSITE" id="PS51462">
    <property type="entry name" value="NUDIX"/>
    <property type="match status" value="1"/>
</dbReference>
<comment type="cofactor">
    <cofactor evidence="2">
        <name>Mg(2+)</name>
        <dbReference type="ChEBI" id="CHEBI:18420"/>
    </cofactor>
</comment>
<evidence type="ECO:0000256" key="5">
    <source>
        <dbReference type="ARBA" id="ARBA00022842"/>
    </source>
</evidence>
<dbReference type="Gene3D" id="3.90.79.10">
    <property type="entry name" value="Nucleoside Triphosphate Pyrophosphohydrolase"/>
    <property type="match status" value="1"/>
</dbReference>
<comment type="caution">
    <text evidence="9">The sequence shown here is derived from an EMBL/GenBank/DDBJ whole genome shotgun (WGS) entry which is preliminary data.</text>
</comment>
<comment type="cofactor">
    <cofactor evidence="1">
        <name>Mn(2+)</name>
        <dbReference type="ChEBI" id="CHEBI:29035"/>
    </cofactor>
</comment>
<evidence type="ECO:0000259" key="8">
    <source>
        <dbReference type="PROSITE" id="PS51462"/>
    </source>
</evidence>
<feature type="compositionally biased region" description="Low complexity" evidence="7">
    <location>
        <begin position="40"/>
        <end position="55"/>
    </location>
</feature>
<feature type="region of interest" description="Disordered" evidence="7">
    <location>
        <begin position="1"/>
        <end position="62"/>
    </location>
</feature>
<sequence>MLRHSGRSPSVFAVGSRHLGDDRDVPVKTEPSADSAQWLTSTPSPSRRQLSPRLSYGRHRGPARKGCRHAAVVITVYPHRADGEACFALTRRPLTLSHHAGQICLPGGRVEDGEHAIEAAKREYLEELGVPLADSEWIGELPPIYVYASDNLVDTHVMLQRVPLPAWNADPVEVDEIIEVPLKSISALGAALARRKVPSSVIPVKSVRRGKVRDGSGVFQYRFSYPAIELVDHSGRPHQVWGATAMLLAQWSEVVYRVNEKAD</sequence>
<dbReference type="InterPro" id="IPR045121">
    <property type="entry name" value="CoAse"/>
</dbReference>
<dbReference type="Pfam" id="PF00293">
    <property type="entry name" value="NUDIX"/>
    <property type="match status" value="1"/>
</dbReference>
<evidence type="ECO:0000256" key="6">
    <source>
        <dbReference type="ARBA" id="ARBA00023211"/>
    </source>
</evidence>
<dbReference type="EMBL" id="JASZZN010000032">
    <property type="protein sequence ID" value="MDM4019147.1"/>
    <property type="molecule type" value="Genomic_DNA"/>
</dbReference>
<dbReference type="SUPFAM" id="SSF55811">
    <property type="entry name" value="Nudix"/>
    <property type="match status" value="1"/>
</dbReference>
<dbReference type="PANTHER" id="PTHR12992:SF11">
    <property type="entry name" value="MITOCHONDRIAL COENZYME A DIPHOSPHATASE NUDT8"/>
    <property type="match status" value="1"/>
</dbReference>
<dbReference type="InterPro" id="IPR015797">
    <property type="entry name" value="NUDIX_hydrolase-like_dom_sf"/>
</dbReference>
<dbReference type="RefSeq" id="WP_289167207.1">
    <property type="nucleotide sequence ID" value="NZ_JASZZN010000032.1"/>
</dbReference>
<keyword evidence="5" id="KW-0460">Magnesium</keyword>
<evidence type="ECO:0000256" key="2">
    <source>
        <dbReference type="ARBA" id="ARBA00001946"/>
    </source>
</evidence>
<reference evidence="9 10" key="1">
    <citation type="submission" date="2023-06" db="EMBL/GenBank/DDBJ databases">
        <title>Roseiconus lacunae JC819 isolated from Gulf of Mannar region, Tamil Nadu.</title>
        <authorList>
            <person name="Pk S."/>
            <person name="Ch S."/>
            <person name="Ch V.R."/>
        </authorList>
    </citation>
    <scope>NUCLEOTIDE SEQUENCE [LARGE SCALE GENOMIC DNA]</scope>
    <source>
        <strain evidence="9 10">JC819</strain>
    </source>
</reference>
<dbReference type="PANTHER" id="PTHR12992">
    <property type="entry name" value="NUDIX HYDROLASE"/>
    <property type="match status" value="1"/>
</dbReference>
<name>A0ABT7PRM7_9BACT</name>
<accession>A0ABT7PRM7</accession>
<evidence type="ECO:0000313" key="10">
    <source>
        <dbReference type="Proteomes" id="UP001239462"/>
    </source>
</evidence>
<evidence type="ECO:0000256" key="1">
    <source>
        <dbReference type="ARBA" id="ARBA00001936"/>
    </source>
</evidence>
<feature type="domain" description="Nudix hydrolase" evidence="8">
    <location>
        <begin position="67"/>
        <end position="203"/>
    </location>
</feature>
<evidence type="ECO:0000256" key="7">
    <source>
        <dbReference type="SAM" id="MobiDB-lite"/>
    </source>
</evidence>
<keyword evidence="3" id="KW-0479">Metal-binding</keyword>
<feature type="compositionally biased region" description="Basic and acidic residues" evidence="7">
    <location>
        <begin position="18"/>
        <end position="27"/>
    </location>
</feature>
<dbReference type="EC" id="3.6.1.55" evidence="9"/>
<evidence type="ECO:0000256" key="4">
    <source>
        <dbReference type="ARBA" id="ARBA00022801"/>
    </source>
</evidence>
<dbReference type="Proteomes" id="UP001239462">
    <property type="component" value="Unassembled WGS sequence"/>
</dbReference>
<dbReference type="InterPro" id="IPR000086">
    <property type="entry name" value="NUDIX_hydrolase_dom"/>
</dbReference>
<keyword evidence="6" id="KW-0464">Manganese</keyword>
<proteinExistence type="predicted"/>
<keyword evidence="10" id="KW-1185">Reference proteome</keyword>
<dbReference type="GO" id="GO:0035539">
    <property type="term" value="F:8-oxo-7,8-dihydrodeoxyguanosine triphosphate pyrophosphatase activity"/>
    <property type="evidence" value="ECO:0007669"/>
    <property type="project" value="UniProtKB-EC"/>
</dbReference>